<dbReference type="PROSITE" id="PS50106">
    <property type="entry name" value="PDZ"/>
    <property type="match status" value="2"/>
</dbReference>
<dbReference type="InterPro" id="IPR001940">
    <property type="entry name" value="Peptidase_S1C"/>
</dbReference>
<dbReference type="InterPro" id="IPR001478">
    <property type="entry name" value="PDZ"/>
</dbReference>
<dbReference type="PANTHER" id="PTHR22939">
    <property type="entry name" value="SERINE PROTEASE FAMILY S1C HTRA-RELATED"/>
    <property type="match status" value="1"/>
</dbReference>
<dbReference type="InterPro" id="IPR009003">
    <property type="entry name" value="Peptidase_S1_PA"/>
</dbReference>
<dbReference type="SUPFAM" id="SSF50156">
    <property type="entry name" value="PDZ domain-like"/>
    <property type="match status" value="2"/>
</dbReference>
<comment type="caution">
    <text evidence="8">The sequence shown here is derived from an EMBL/GenBank/DDBJ whole genome shotgun (WGS) entry which is preliminary data.</text>
</comment>
<evidence type="ECO:0000256" key="6">
    <source>
        <dbReference type="ARBA" id="ARBA00022825"/>
    </source>
</evidence>
<dbReference type="PROSITE" id="PS51257">
    <property type="entry name" value="PROKAR_LIPOPROTEIN"/>
    <property type="match status" value="1"/>
</dbReference>
<dbReference type="PRINTS" id="PR00834">
    <property type="entry name" value="PROTEASES2C"/>
</dbReference>
<feature type="domain" description="PDZ" evidence="7">
    <location>
        <begin position="384"/>
        <end position="472"/>
    </location>
</feature>
<dbReference type="NCBIfam" id="TIGR02037">
    <property type="entry name" value="degP_htrA_DO"/>
    <property type="match status" value="1"/>
</dbReference>
<dbReference type="Pfam" id="PF13365">
    <property type="entry name" value="Trypsin_2"/>
    <property type="match status" value="1"/>
</dbReference>
<evidence type="ECO:0000256" key="3">
    <source>
        <dbReference type="ARBA" id="ARBA00022729"/>
    </source>
</evidence>
<dbReference type="Gene3D" id="2.30.42.10">
    <property type="match status" value="2"/>
</dbReference>
<dbReference type="EC" id="3.4.21.107" evidence="8"/>
<keyword evidence="5 8" id="KW-0378">Hydrolase</keyword>
<dbReference type="GO" id="GO:0016787">
    <property type="term" value="F:hydrolase activity"/>
    <property type="evidence" value="ECO:0007669"/>
    <property type="project" value="UniProtKB-KW"/>
</dbReference>
<dbReference type="SUPFAM" id="SSF50494">
    <property type="entry name" value="Trypsin-like serine proteases"/>
    <property type="match status" value="1"/>
</dbReference>
<comment type="similarity">
    <text evidence="1">Belongs to the peptidase S1C family.</text>
</comment>
<keyword evidence="6" id="KW-0720">Serine protease</keyword>
<evidence type="ECO:0000256" key="5">
    <source>
        <dbReference type="ARBA" id="ARBA00022801"/>
    </source>
</evidence>
<dbReference type="Pfam" id="PF13180">
    <property type="entry name" value="PDZ_2"/>
    <property type="match status" value="1"/>
</dbReference>
<keyword evidence="4" id="KW-0677">Repeat</keyword>
<dbReference type="Proteomes" id="UP001595892">
    <property type="component" value="Unassembled WGS sequence"/>
</dbReference>
<name>A0ABV9NJN9_9GAMM</name>
<accession>A0ABV9NJN9</accession>
<proteinExistence type="inferred from homology"/>
<keyword evidence="2" id="KW-0645">Protease</keyword>
<sequence length="482" mass="50774">MRPIPQFASMLLAAMVGGLVVACMRDEVPLADPIAAPARAALPIGGGLPAAVDGQPLPSLAPMLEQVTPAVVNIYTTQRIRVRATHPLADDPFFRRFFGMPNIPQERVAQSLGSGVIVDAERGYVLTNHHVIEGAESVSVTLADGRTLEAEFIGSDPDTDVAVIRIPAEDLSAIPLVDSNALRVGDFVVAVGNPFGLGQTVTSGIVSALGRSGLRGLGYQNFIQTDASINPGNSGGALVNLRGELVGVNTAIFNPGGSREGNIGIGFAIPSSLASEVMNQLISTGTVQRGTLGIQTRRITPEIAQALNLGSRRGALVTEVRDGTPAAESGLRAGDVIVSANGQRVDEPAALHNIEGLLPVGREVVLEVLRDGRTLSLSPILQPRLTLLEGARLDPRLAGATFVELDERYRQQGLSGVRVSAIEPNSRAARNGLREDDLVVQLNRRNVADLEGLRRALDDAPPQMILGLVRGRGAIRGELAMR</sequence>
<evidence type="ECO:0000256" key="4">
    <source>
        <dbReference type="ARBA" id="ARBA00022737"/>
    </source>
</evidence>
<dbReference type="SMART" id="SM00228">
    <property type="entry name" value="PDZ"/>
    <property type="match status" value="2"/>
</dbReference>
<feature type="domain" description="PDZ" evidence="7">
    <location>
        <begin position="281"/>
        <end position="372"/>
    </location>
</feature>
<dbReference type="EMBL" id="JBHSGG010000002">
    <property type="protein sequence ID" value="MFC4726798.1"/>
    <property type="molecule type" value="Genomic_DNA"/>
</dbReference>
<protein>
    <submittedName>
        <fullName evidence="8">Do family serine endopeptidase</fullName>
        <ecNumber evidence="8">3.4.21.107</ecNumber>
    </submittedName>
</protein>
<evidence type="ECO:0000259" key="7">
    <source>
        <dbReference type="PROSITE" id="PS50106"/>
    </source>
</evidence>
<reference evidence="9" key="1">
    <citation type="journal article" date="2019" name="Int. J. Syst. Evol. Microbiol.">
        <title>The Global Catalogue of Microorganisms (GCM) 10K type strain sequencing project: providing services to taxonomists for standard genome sequencing and annotation.</title>
        <authorList>
            <consortium name="The Broad Institute Genomics Platform"/>
            <consortium name="The Broad Institute Genome Sequencing Center for Infectious Disease"/>
            <person name="Wu L."/>
            <person name="Ma J."/>
        </authorList>
    </citation>
    <scope>NUCLEOTIDE SEQUENCE [LARGE SCALE GENOMIC DNA]</scope>
    <source>
        <strain evidence="9">CGMCC 1.13574</strain>
    </source>
</reference>
<keyword evidence="9" id="KW-1185">Reference proteome</keyword>
<keyword evidence="3" id="KW-0732">Signal</keyword>
<evidence type="ECO:0000256" key="1">
    <source>
        <dbReference type="ARBA" id="ARBA00010541"/>
    </source>
</evidence>
<dbReference type="PANTHER" id="PTHR22939:SF129">
    <property type="entry name" value="SERINE PROTEASE HTRA2, MITOCHONDRIAL"/>
    <property type="match status" value="1"/>
</dbReference>
<dbReference type="InterPro" id="IPR036034">
    <property type="entry name" value="PDZ_sf"/>
</dbReference>
<evidence type="ECO:0000313" key="9">
    <source>
        <dbReference type="Proteomes" id="UP001595892"/>
    </source>
</evidence>
<gene>
    <name evidence="8" type="ORF">ACFO3Q_01215</name>
</gene>
<dbReference type="RefSeq" id="WP_377002751.1">
    <property type="nucleotide sequence ID" value="NZ_JBHSGG010000002.1"/>
</dbReference>
<evidence type="ECO:0000256" key="2">
    <source>
        <dbReference type="ARBA" id="ARBA00022670"/>
    </source>
</evidence>
<organism evidence="8 9">
    <name type="scientific">Coralloluteibacterium thermophilum</name>
    <dbReference type="NCBI Taxonomy" id="2707049"/>
    <lineage>
        <taxon>Bacteria</taxon>
        <taxon>Pseudomonadati</taxon>
        <taxon>Pseudomonadota</taxon>
        <taxon>Gammaproteobacteria</taxon>
        <taxon>Lysobacterales</taxon>
        <taxon>Lysobacteraceae</taxon>
        <taxon>Coralloluteibacterium</taxon>
    </lineage>
</organism>
<dbReference type="InterPro" id="IPR011782">
    <property type="entry name" value="Pept_S1C_Do"/>
</dbReference>
<dbReference type="Gene3D" id="2.40.10.120">
    <property type="match status" value="1"/>
</dbReference>
<evidence type="ECO:0000313" key="8">
    <source>
        <dbReference type="EMBL" id="MFC4726798.1"/>
    </source>
</evidence>